<evidence type="ECO:0000313" key="1">
    <source>
        <dbReference type="EMBL" id="EFU30939.1"/>
    </source>
</evidence>
<proteinExistence type="predicted"/>
<comment type="caution">
    <text evidence="1">The sequence shown here is derived from an EMBL/GenBank/DDBJ whole genome shotgun (WGS) entry which is preliminary data.</text>
</comment>
<dbReference type="PANTHER" id="PTHR30068:SF3">
    <property type="entry name" value="PHOSPHOLIPID_GLYCEROL ACYLTRANSFERASE DOMAIN-CONTAINING PROTEIN"/>
    <property type="match status" value="1"/>
</dbReference>
<dbReference type="eggNOG" id="COG0204">
    <property type="taxonomic scope" value="Bacteria"/>
</dbReference>
<sequence>MGEGGRSFFLLPLMLIPKEFDEIRPWEPEDLPEVYGRLLANDQFKTVVHYLYPDIPFETIAQKMKACPTGLDFQKAFCYDFIAGLLAKAARGCEMDASEIDNTQRYTFISNHRDIVLDSAILDKLLIDAGFTTTCEIAIGDNLLSLPWVKDLVRLNKSFIVERGLPMRQMLVASKRLSDYMHFAIGPKHENIWIAQREGRAKDSNDRTSEAVLKMMSMGGEGSVIDRLVQLHLVPLAISYEFDPCDYLKARELQQKRDVEGWKKAPGDDLLSMQVGIQGFKGHIHYHCAPCIDGYLRSLDADMPKTELYREVAAHIDREIHRRYRLYPSNYMALDMLTDTADHADRYTAADRTFFDNYLAGQLAKIDLPGKDEDFLRERMLTMYANPLRNWLAAQ</sequence>
<dbReference type="Proteomes" id="UP000003112">
    <property type="component" value="Unassembled WGS sequence"/>
</dbReference>
<organism evidence="1 2">
    <name type="scientific">Segatella buccae ATCC 33574</name>
    <dbReference type="NCBI Taxonomy" id="873513"/>
    <lineage>
        <taxon>Bacteria</taxon>
        <taxon>Pseudomonadati</taxon>
        <taxon>Bacteroidota</taxon>
        <taxon>Bacteroidia</taxon>
        <taxon>Bacteroidales</taxon>
        <taxon>Prevotellaceae</taxon>
        <taxon>Segatella</taxon>
    </lineage>
</organism>
<dbReference type="PANTHER" id="PTHR30068">
    <property type="entry name" value="URONATE ISOMERASE"/>
    <property type="match status" value="1"/>
</dbReference>
<dbReference type="STRING" id="873513.HMPREF6485_1142"/>
<dbReference type="GO" id="GO:0042840">
    <property type="term" value="P:D-glucuronate catabolic process"/>
    <property type="evidence" value="ECO:0007669"/>
    <property type="project" value="TreeGrafter"/>
</dbReference>
<keyword evidence="2" id="KW-1185">Reference proteome</keyword>
<name>E6K6A8_9BACT</name>
<evidence type="ECO:0000313" key="2">
    <source>
        <dbReference type="Proteomes" id="UP000003112"/>
    </source>
</evidence>
<dbReference type="EMBL" id="AEPD01000022">
    <property type="protein sequence ID" value="EFU30939.1"/>
    <property type="molecule type" value="Genomic_DNA"/>
</dbReference>
<reference evidence="1 2" key="1">
    <citation type="submission" date="2010-10" db="EMBL/GenBank/DDBJ databases">
        <authorList>
            <person name="Muzny D."/>
            <person name="Qin X."/>
            <person name="Deng J."/>
            <person name="Jiang H."/>
            <person name="Liu Y."/>
            <person name="Qu J."/>
            <person name="Song X.-Z."/>
            <person name="Zhang L."/>
            <person name="Thornton R."/>
            <person name="Coyle M."/>
            <person name="Francisco L."/>
            <person name="Jackson L."/>
            <person name="Javaid M."/>
            <person name="Korchina V."/>
            <person name="Kovar C."/>
            <person name="Mata R."/>
            <person name="Mathew T."/>
            <person name="Ngo R."/>
            <person name="Nguyen L."/>
            <person name="Nguyen N."/>
            <person name="Okwuonu G."/>
            <person name="Ongeri F."/>
            <person name="Pham C."/>
            <person name="Simmons D."/>
            <person name="Wilczek-Boney K."/>
            <person name="Hale W."/>
            <person name="Jakkamsetti A."/>
            <person name="Pham P."/>
            <person name="Ruth R."/>
            <person name="San Lucas F."/>
            <person name="Warren J."/>
            <person name="Zhang J."/>
            <person name="Zhao Z."/>
            <person name="Zhou C."/>
            <person name="Zhu D."/>
            <person name="Lee S."/>
            <person name="Bess C."/>
            <person name="Blankenburg K."/>
            <person name="Forbes L."/>
            <person name="Fu Q."/>
            <person name="Gubbala S."/>
            <person name="Hirani K."/>
            <person name="Jayaseelan J.C."/>
            <person name="Lara F."/>
            <person name="Munidasa M."/>
            <person name="Palculict T."/>
            <person name="Patil S."/>
            <person name="Pu L.-L."/>
            <person name="Saada N."/>
            <person name="Tang L."/>
            <person name="Weissenberger G."/>
            <person name="Zhu Y."/>
            <person name="Hemphill L."/>
            <person name="Shang Y."/>
            <person name="Youmans B."/>
            <person name="Ayvaz T."/>
            <person name="Ross M."/>
            <person name="Santibanez J."/>
            <person name="Aqrawi P."/>
            <person name="Gross S."/>
            <person name="Joshi V."/>
            <person name="Fowler G."/>
            <person name="Nazareth L."/>
            <person name="Reid J."/>
            <person name="Worley K."/>
            <person name="Petrosino J."/>
            <person name="Highlander S."/>
            <person name="Gibbs R."/>
        </authorList>
    </citation>
    <scope>NUCLEOTIDE SEQUENCE [LARGE SCALE GENOMIC DNA]</scope>
    <source>
        <strain evidence="1 2">ATCC 33574</strain>
    </source>
</reference>
<protein>
    <submittedName>
        <fullName evidence="1">Uncharacterized protein</fullName>
    </submittedName>
</protein>
<dbReference type="AlphaFoldDB" id="E6K6A8"/>
<dbReference type="GO" id="GO:0019698">
    <property type="term" value="P:D-galacturonate catabolic process"/>
    <property type="evidence" value="ECO:0007669"/>
    <property type="project" value="TreeGrafter"/>
</dbReference>
<dbReference type="HOGENOM" id="CLU_061982_0_0_10"/>
<accession>E6K6A8</accession>
<gene>
    <name evidence="1" type="ORF">HMPREF6485_1142</name>
</gene>